<organism evidence="1 2">
    <name type="scientific">Sphingobacterium kitahiroshimense</name>
    <dbReference type="NCBI Taxonomy" id="470446"/>
    <lineage>
        <taxon>Bacteria</taxon>
        <taxon>Pseudomonadati</taxon>
        <taxon>Bacteroidota</taxon>
        <taxon>Sphingobacteriia</taxon>
        <taxon>Sphingobacteriales</taxon>
        <taxon>Sphingobacteriaceae</taxon>
        <taxon>Sphingobacterium</taxon>
    </lineage>
</organism>
<dbReference type="Proteomes" id="UP001409291">
    <property type="component" value="Unassembled WGS sequence"/>
</dbReference>
<evidence type="ECO:0000313" key="1">
    <source>
        <dbReference type="EMBL" id="MEN5380764.1"/>
    </source>
</evidence>
<dbReference type="InterPro" id="IPR024214">
    <property type="entry name" value="DUF3843"/>
</dbReference>
<name>A0ABV0C1Q9_9SPHI</name>
<reference evidence="1 2" key="1">
    <citation type="submission" date="2024-04" db="EMBL/GenBank/DDBJ databases">
        <title>WGS of bacteria from Torrens River.</title>
        <authorList>
            <person name="Wyrsch E.R."/>
            <person name="Drigo B."/>
        </authorList>
    </citation>
    <scope>NUCLEOTIDE SEQUENCE [LARGE SCALE GENOMIC DNA]</scope>
    <source>
        <strain evidence="1 2">TWI391</strain>
    </source>
</reference>
<evidence type="ECO:0000313" key="2">
    <source>
        <dbReference type="Proteomes" id="UP001409291"/>
    </source>
</evidence>
<dbReference type="EMBL" id="JBDJNQ010000027">
    <property type="protein sequence ID" value="MEN5380764.1"/>
    <property type="molecule type" value="Genomic_DNA"/>
</dbReference>
<protein>
    <submittedName>
        <fullName evidence="1">DUF3843 family protein</fullName>
    </submittedName>
</protein>
<dbReference type="RefSeq" id="WP_346583711.1">
    <property type="nucleotide sequence ID" value="NZ_JBDJNQ010000027.1"/>
</dbReference>
<proteinExistence type="predicted"/>
<dbReference type="Pfam" id="PF12954">
    <property type="entry name" value="DUF3843"/>
    <property type="match status" value="1"/>
</dbReference>
<accession>A0ABV0C1Q9</accession>
<keyword evidence="2" id="KW-1185">Reference proteome</keyword>
<gene>
    <name evidence="1" type="ORF">ABE541_26110</name>
</gene>
<sequence>MKKNRIYIQDWLGQHPYQGRSDADRFYLEVANDIQDALNTLWFDEEETDALIRPEMIKTLSVYLTCYLEDVVSGTKLFDAFRKEHQALYGKMLPFFEDAALTDYYPEDINPQDVLVLSWLFFSERNPHLFLDKEGRLLALVTDLAYAVLEEYYETAPENTLLQKEYTLATDANYLEVRNYAEKVIATNYITGGYYYNSLMQHMDIADLGRYQHDPAYLNQMTFRVRDNHFTFFRLHLLALRSCEFVAATIDTNHPQHENLRTIGNRIDSFFEFKKVEEGRLELKHLTTGEIFLVNQNSIQKFQEPTADQLFYMEIVPWEGTWNLSGMMSAVERDQIDLNSDQEMDQAYVVEALYQKTTLIEKASQQVADLKELFVKKHQGQLAFIEESEISSYIHNLTNTYREQVGLPLIEEVENPNEARATPVTAFYNAKIGLEFFGGIEALFPLQNNTYYAENENEPVNYAQNLLQLLVQKFYSVGLVQHYYELYEKEINEQFFYPLNSETIDFLIRFYKSETYHQQPHVMIK</sequence>
<comment type="caution">
    <text evidence="1">The sequence shown here is derived from an EMBL/GenBank/DDBJ whole genome shotgun (WGS) entry which is preliminary data.</text>
</comment>